<protein>
    <submittedName>
        <fullName evidence="2">Uncharacterized protein</fullName>
    </submittedName>
</protein>
<dbReference type="Proteomes" id="UP000246483">
    <property type="component" value="Unassembled WGS sequence"/>
</dbReference>
<evidence type="ECO:0000313" key="2">
    <source>
        <dbReference type="EMBL" id="PWW44417.1"/>
    </source>
</evidence>
<evidence type="ECO:0000313" key="3">
    <source>
        <dbReference type="Proteomes" id="UP000246483"/>
    </source>
</evidence>
<accession>A0A317R8K4</accession>
<feature type="transmembrane region" description="Helical" evidence="1">
    <location>
        <begin position="176"/>
        <end position="199"/>
    </location>
</feature>
<proteinExistence type="predicted"/>
<comment type="caution">
    <text evidence="2">The sequence shown here is derived from an EMBL/GenBank/DDBJ whole genome shotgun (WGS) entry which is preliminary data.</text>
</comment>
<dbReference type="RefSeq" id="WP_019374822.1">
    <property type="nucleotide sequence ID" value="NZ_ALEE01000646.1"/>
</dbReference>
<sequence>MDDRPAATETPAPPARRPAPLVRFAVWAFAGVIVFTLLWTRVSPWLSYPIAALTHATLEQVTPMWIHTAHKRPGSIEVETTVEVALPQAAGRRAEVTLEADPGRYAFGLPIFLALLAAAWAAGRAPGRWQRALLGYVLLLPVQSFSLTMYLLMQLAGAARFDLRALRIDQWQLEAIIFGYQLGVLVLPTLAPVLVWLLLDRRFFTSVIVRGWQKSLQPR</sequence>
<gene>
    <name evidence="2" type="ORF">DFR36_10894</name>
</gene>
<feature type="transmembrane region" description="Helical" evidence="1">
    <location>
        <begin position="21"/>
        <end position="39"/>
    </location>
</feature>
<keyword evidence="3" id="KW-1185">Reference proteome</keyword>
<dbReference type="OrthoDB" id="8901685at2"/>
<keyword evidence="1" id="KW-0472">Membrane</keyword>
<organism evidence="2 3">
    <name type="scientific">Melaminivora alkalimesophila</name>
    <dbReference type="NCBI Taxonomy" id="1165852"/>
    <lineage>
        <taxon>Bacteria</taxon>
        <taxon>Pseudomonadati</taxon>
        <taxon>Pseudomonadota</taxon>
        <taxon>Betaproteobacteria</taxon>
        <taxon>Burkholderiales</taxon>
        <taxon>Comamonadaceae</taxon>
        <taxon>Melaminivora</taxon>
    </lineage>
</organism>
<feature type="transmembrane region" description="Helical" evidence="1">
    <location>
        <begin position="134"/>
        <end position="156"/>
    </location>
</feature>
<dbReference type="InterPro" id="IPR049823">
    <property type="entry name" value="XrtH_assoc"/>
</dbReference>
<dbReference type="NCBIfam" id="NF041730">
    <property type="entry name" value="XrtH_assoc"/>
    <property type="match status" value="1"/>
</dbReference>
<keyword evidence="1" id="KW-1133">Transmembrane helix</keyword>
<feature type="transmembrane region" description="Helical" evidence="1">
    <location>
        <begin position="105"/>
        <end position="122"/>
    </location>
</feature>
<name>A0A317R8K4_9BURK</name>
<reference evidence="2 3" key="1">
    <citation type="submission" date="2018-05" db="EMBL/GenBank/DDBJ databases">
        <title>Genomic Encyclopedia of Type Strains, Phase IV (KMG-IV): sequencing the most valuable type-strain genomes for metagenomic binning, comparative biology and taxonomic classification.</title>
        <authorList>
            <person name="Goeker M."/>
        </authorList>
    </citation>
    <scope>NUCLEOTIDE SEQUENCE [LARGE SCALE GENOMIC DNA]</scope>
    <source>
        <strain evidence="2 3">DSM 26006</strain>
    </source>
</reference>
<dbReference type="AlphaFoldDB" id="A0A317R8K4"/>
<dbReference type="EMBL" id="QGUB01000008">
    <property type="protein sequence ID" value="PWW44417.1"/>
    <property type="molecule type" value="Genomic_DNA"/>
</dbReference>
<evidence type="ECO:0000256" key="1">
    <source>
        <dbReference type="SAM" id="Phobius"/>
    </source>
</evidence>
<keyword evidence="1" id="KW-0812">Transmembrane</keyword>